<sequence length="312" mass="33346">MNLTVTGTIGIDTIMTPSGEHRENILGGSGVYFAAAAGLYTPVGMVAAVGDDFPPEFAERIAGLTGVDTAGLETRAGSKTFRWGGKYLDDMDHRETLFTELNILIEDPPPVPGAYADCPVVFLANGHPGVQHSFASKFAKSRLVVADTMDLWIETARAELEVLLGDVQGLVLNYDEAEQFTGQRNSVTAGRKLLEYGPRFVVVKKGEHGAILVHRDGIAALPAYPAEIVVDPTGAGDSFAGGMMGSIVAEMSRGGAAADDPAAFETVRRAMAHGTVVASFTIEQFSLGRLGSLARDELDARYHEYMHMLRLE</sequence>
<accession>A0A3B1DTK6</accession>
<dbReference type="InterPro" id="IPR002173">
    <property type="entry name" value="Carboh/pur_kinase_PfkB_CS"/>
</dbReference>
<dbReference type="GO" id="GO:0004747">
    <property type="term" value="F:ribokinase activity"/>
    <property type="evidence" value="ECO:0007669"/>
    <property type="project" value="UniProtKB-EC"/>
</dbReference>
<evidence type="ECO:0000259" key="3">
    <source>
        <dbReference type="Pfam" id="PF00294"/>
    </source>
</evidence>
<feature type="domain" description="Carbohydrate kinase PfkB" evidence="3">
    <location>
        <begin position="150"/>
        <end position="285"/>
    </location>
</feature>
<organism evidence="4">
    <name type="scientific">hydrothermal vent metagenome</name>
    <dbReference type="NCBI Taxonomy" id="652676"/>
    <lineage>
        <taxon>unclassified sequences</taxon>
        <taxon>metagenomes</taxon>
        <taxon>ecological metagenomes</taxon>
    </lineage>
</organism>
<dbReference type="PANTHER" id="PTHR47098:SF2">
    <property type="entry name" value="PROTEIN MAK32"/>
    <property type="match status" value="1"/>
</dbReference>
<reference evidence="4" key="1">
    <citation type="submission" date="2018-06" db="EMBL/GenBank/DDBJ databases">
        <authorList>
            <person name="Zhirakovskaya E."/>
        </authorList>
    </citation>
    <scope>NUCLEOTIDE SEQUENCE</scope>
</reference>
<evidence type="ECO:0000313" key="4">
    <source>
        <dbReference type="EMBL" id="VAX39428.1"/>
    </source>
</evidence>
<proteinExistence type="predicted"/>
<protein>
    <submittedName>
        <fullName evidence="4">Ribokinase</fullName>
        <ecNumber evidence="4">2.7.1.15</ecNumber>
    </submittedName>
</protein>
<name>A0A3B1DTK6_9ZZZZ</name>
<dbReference type="EMBL" id="UOGK01000237">
    <property type="protein sequence ID" value="VAX39428.1"/>
    <property type="molecule type" value="Genomic_DNA"/>
</dbReference>
<evidence type="ECO:0000256" key="1">
    <source>
        <dbReference type="ARBA" id="ARBA00022679"/>
    </source>
</evidence>
<dbReference type="Gene3D" id="3.40.1190.20">
    <property type="match status" value="1"/>
</dbReference>
<dbReference type="EC" id="2.7.1.15" evidence="4"/>
<dbReference type="PROSITE" id="PS00584">
    <property type="entry name" value="PFKB_KINASES_2"/>
    <property type="match status" value="1"/>
</dbReference>
<keyword evidence="1 4" id="KW-0808">Transferase</keyword>
<gene>
    <name evidence="4" type="ORF">MNBD_PLANCTO03-1317</name>
</gene>
<dbReference type="AlphaFoldDB" id="A0A3B1DTK6"/>
<dbReference type="InterPro" id="IPR011611">
    <property type="entry name" value="PfkB_dom"/>
</dbReference>
<dbReference type="SUPFAM" id="SSF53613">
    <property type="entry name" value="Ribokinase-like"/>
    <property type="match status" value="1"/>
</dbReference>
<keyword evidence="2 4" id="KW-0418">Kinase</keyword>
<dbReference type="PANTHER" id="PTHR47098">
    <property type="entry name" value="PROTEIN MAK32"/>
    <property type="match status" value="1"/>
</dbReference>
<dbReference type="Pfam" id="PF00294">
    <property type="entry name" value="PfkB"/>
    <property type="match status" value="1"/>
</dbReference>
<evidence type="ECO:0000256" key="2">
    <source>
        <dbReference type="ARBA" id="ARBA00022777"/>
    </source>
</evidence>
<dbReference type="InterPro" id="IPR029056">
    <property type="entry name" value="Ribokinase-like"/>
</dbReference>